<organism evidence="1 2">
    <name type="scientific">Glossina palpalis gambiensis</name>
    <dbReference type="NCBI Taxonomy" id="67801"/>
    <lineage>
        <taxon>Eukaryota</taxon>
        <taxon>Metazoa</taxon>
        <taxon>Ecdysozoa</taxon>
        <taxon>Arthropoda</taxon>
        <taxon>Hexapoda</taxon>
        <taxon>Insecta</taxon>
        <taxon>Pterygota</taxon>
        <taxon>Neoptera</taxon>
        <taxon>Endopterygota</taxon>
        <taxon>Diptera</taxon>
        <taxon>Brachycera</taxon>
        <taxon>Muscomorpha</taxon>
        <taxon>Hippoboscoidea</taxon>
        <taxon>Glossinidae</taxon>
        <taxon>Glossina</taxon>
    </lineage>
</organism>
<dbReference type="VEuPathDB" id="VectorBase:GPPI000270"/>
<sequence length="80" mass="9088">MVSGTTLVEDFVRFAGLTSVSSLRIDESIVEFFSKESPFLSWPDYGAKSENGSLKCSFNLEIKILYCSYNTYNCRINLVR</sequence>
<dbReference type="EnsemblMetazoa" id="GPPI034485-RA">
    <property type="protein sequence ID" value="GPPI034485-PA"/>
    <property type="gene ID" value="GPPI034485"/>
</dbReference>
<dbReference type="Proteomes" id="UP000092460">
    <property type="component" value="Unassembled WGS sequence"/>
</dbReference>
<dbReference type="EnsemblMetazoa" id="GPPI000270-RA">
    <property type="protein sequence ID" value="GPPI000270-PA"/>
    <property type="gene ID" value="GPPI000270"/>
</dbReference>
<name>A0A1B0BM71_9MUSC</name>
<proteinExistence type="predicted"/>
<dbReference type="AlphaFoldDB" id="A0A1B0BM71"/>
<dbReference type="EMBL" id="JXJN01016715">
    <property type="status" value="NOT_ANNOTATED_CDS"/>
    <property type="molecule type" value="Genomic_DNA"/>
</dbReference>
<evidence type="ECO:0000313" key="1">
    <source>
        <dbReference type="EnsemblMetazoa" id="GPPI000270-PA"/>
    </source>
</evidence>
<evidence type="ECO:0000313" key="2">
    <source>
        <dbReference type="Proteomes" id="UP000092460"/>
    </source>
</evidence>
<reference evidence="1" key="2">
    <citation type="submission" date="2020-05" db="UniProtKB">
        <authorList>
            <consortium name="EnsemblMetazoa"/>
        </authorList>
    </citation>
    <scope>IDENTIFICATION</scope>
    <source>
        <strain evidence="1">IAEA</strain>
    </source>
</reference>
<keyword evidence="2" id="KW-1185">Reference proteome</keyword>
<protein>
    <submittedName>
        <fullName evidence="1">Uncharacterized protein</fullName>
    </submittedName>
</protein>
<dbReference type="VEuPathDB" id="VectorBase:GPPI034485"/>
<dbReference type="EMBL" id="JXJN01026894">
    <property type="status" value="NOT_ANNOTATED_CDS"/>
    <property type="molecule type" value="Genomic_DNA"/>
</dbReference>
<reference evidence="2" key="1">
    <citation type="submission" date="2015-01" db="EMBL/GenBank/DDBJ databases">
        <authorList>
            <person name="Aksoy S."/>
            <person name="Warren W."/>
            <person name="Wilson R.K."/>
        </authorList>
    </citation>
    <scope>NUCLEOTIDE SEQUENCE [LARGE SCALE GENOMIC DNA]</scope>
    <source>
        <strain evidence="2">IAEA</strain>
    </source>
</reference>
<accession>A0A1B0BM71</accession>